<comment type="subcellular location">
    <subcellularLocation>
        <location evidence="10 11">Cytoplasm</location>
    </subcellularLocation>
    <subcellularLocation>
        <location evidence="10 11">Cytoplasmic vesicle</location>
        <location evidence="10 11">COPI-coated vesicle membrane</location>
        <topology evidence="10 11">Peripheral membrane protein</topology>
        <orientation evidence="10 11">Cytoplasmic side</orientation>
    </subcellularLocation>
    <subcellularLocation>
        <location evidence="10 11">Golgi apparatus membrane</location>
        <topology evidence="10 11">Peripheral membrane protein</topology>
        <orientation evidence="10 11">Cytoplasmic side</orientation>
    </subcellularLocation>
</comment>
<dbReference type="OMA" id="VQFRTHP"/>
<dbReference type="GO" id="GO:0000139">
    <property type="term" value="C:Golgi membrane"/>
    <property type="evidence" value="ECO:0007669"/>
    <property type="project" value="UniProtKB-SubCell"/>
</dbReference>
<feature type="domain" description="MHD" evidence="13">
    <location>
        <begin position="301"/>
        <end position="543"/>
    </location>
</feature>
<dbReference type="Gene3D" id="3.30.450.60">
    <property type="match status" value="1"/>
</dbReference>
<dbReference type="CDD" id="cd14830">
    <property type="entry name" value="Delta_COP_N"/>
    <property type="match status" value="1"/>
</dbReference>
<dbReference type="GeneID" id="7830481"/>
<dbReference type="RefSeq" id="XP_001025080.1">
    <property type="nucleotide sequence ID" value="XM_001025080.3"/>
</dbReference>
<evidence type="ECO:0000256" key="12">
    <source>
        <dbReference type="SAM" id="MobiDB-lite"/>
    </source>
</evidence>
<feature type="region of interest" description="Disordered" evidence="12">
    <location>
        <begin position="151"/>
        <end position="279"/>
    </location>
</feature>
<dbReference type="InterPro" id="IPR011012">
    <property type="entry name" value="Longin-like_dom_sf"/>
</dbReference>
<sequence length="543" mass="60900">MVIISAAVCDKQGDILIARQYQNITKHQLEENMRNFPKLITPDQQHTFVETEYVRYVYLPLDNMYLVLLTKKNSNIIEDQETIRLLHKIVQDLCPSGVSEQNVLKRDFDILLCFDDVISFGFRESVSLSQVQSALEMESADEKFHIMLMKQKQAEQQEAAKRHQQEMQKKRAAGISSSGNSISSSSYGSYSSSGASTNATGGISSSGITSMGSNSFKSKNDEDEGVFRPDDKPVYNPSSKATTVAPKKGLVLGKKKAPTKETPVANQKEASSSSANTQATLQEKIVQENSKKEEIKVNPLKAPVDIEIIEKMSCQMTRDGTLNSLDINGEVFLQFYDPSKARIAIQFEYENLKLKTLKPHVNLNKQLWTDKKQIALKNIETAFPVNTRIPSVKYGYNSTNTADLPFTLTCWFNDGQVALEVEFNTDQNRFEKLEKIEISFSYPSKEKPDVSSSENAEYEVNSSNSVFKYIIPSLSASNATSNIQISFSSSLAEDDIFPFDVNFTLPYTFYQIKPLAVANLGNNNELLKFDVISKCTADKYQIN</sequence>
<dbReference type="FunFam" id="3.30.450.60:FF:000003">
    <property type="entry name" value="Coatomer subunit delta"/>
    <property type="match status" value="1"/>
</dbReference>
<dbReference type="PANTHER" id="PTHR10121:SF0">
    <property type="entry name" value="COATOMER SUBUNIT DELTA"/>
    <property type="match status" value="1"/>
</dbReference>
<evidence type="ECO:0000256" key="3">
    <source>
        <dbReference type="ARBA" id="ARBA00022448"/>
    </source>
</evidence>
<dbReference type="SUPFAM" id="SSF64356">
    <property type="entry name" value="SNARE-like"/>
    <property type="match status" value="1"/>
</dbReference>
<dbReference type="PROSITE" id="PS51072">
    <property type="entry name" value="MHD"/>
    <property type="match status" value="1"/>
</dbReference>
<proteinExistence type="inferred from homology"/>
<dbReference type="OrthoDB" id="10266042at2759"/>
<feature type="compositionally biased region" description="Low complexity" evidence="12">
    <location>
        <begin position="173"/>
        <end position="215"/>
    </location>
</feature>
<dbReference type="GO" id="GO:0051645">
    <property type="term" value="P:Golgi localization"/>
    <property type="evidence" value="ECO:0007669"/>
    <property type="project" value="TreeGrafter"/>
</dbReference>
<dbReference type="KEGG" id="tet:TTHERM_00467850"/>
<dbReference type="CDD" id="cd09254">
    <property type="entry name" value="AP_delta-COPI_MHD"/>
    <property type="match status" value="1"/>
</dbReference>
<evidence type="ECO:0000256" key="4">
    <source>
        <dbReference type="ARBA" id="ARBA00022490"/>
    </source>
</evidence>
<keyword evidence="4 10" id="KW-0963">Cytoplasm</keyword>
<dbReference type="PANTHER" id="PTHR10121">
    <property type="entry name" value="COATOMER SUBUNIT DELTA"/>
    <property type="match status" value="1"/>
</dbReference>
<evidence type="ECO:0000256" key="6">
    <source>
        <dbReference type="ARBA" id="ARBA00022927"/>
    </source>
</evidence>
<evidence type="ECO:0000313" key="15">
    <source>
        <dbReference type="Proteomes" id="UP000009168"/>
    </source>
</evidence>
<evidence type="ECO:0000256" key="9">
    <source>
        <dbReference type="ARBA" id="ARBA00023329"/>
    </source>
</evidence>
<keyword evidence="5 10" id="KW-0931">ER-Golgi transport</keyword>
<dbReference type="EMBL" id="GG662441">
    <property type="protein sequence ID" value="EAS04835.1"/>
    <property type="molecule type" value="Genomic_DNA"/>
</dbReference>
<dbReference type="Proteomes" id="UP000009168">
    <property type="component" value="Unassembled WGS sequence"/>
</dbReference>
<organism evidence="14 15">
    <name type="scientific">Tetrahymena thermophila (strain SB210)</name>
    <dbReference type="NCBI Taxonomy" id="312017"/>
    <lineage>
        <taxon>Eukaryota</taxon>
        <taxon>Sar</taxon>
        <taxon>Alveolata</taxon>
        <taxon>Ciliophora</taxon>
        <taxon>Intramacronucleata</taxon>
        <taxon>Oligohymenophorea</taxon>
        <taxon>Hymenostomatida</taxon>
        <taxon>Tetrahymenina</taxon>
        <taxon>Tetrahymenidae</taxon>
        <taxon>Tetrahymena</taxon>
    </lineage>
</organism>
<dbReference type="GO" id="GO:0030126">
    <property type="term" value="C:COPI vesicle coat"/>
    <property type="evidence" value="ECO:0007669"/>
    <property type="project" value="UniProtKB-UniRule"/>
</dbReference>
<evidence type="ECO:0000256" key="7">
    <source>
        <dbReference type="ARBA" id="ARBA00023034"/>
    </source>
</evidence>
<reference evidence="15" key="1">
    <citation type="journal article" date="2006" name="PLoS Biol.">
        <title>Macronuclear genome sequence of the ciliate Tetrahymena thermophila, a model eukaryote.</title>
        <authorList>
            <person name="Eisen J.A."/>
            <person name="Coyne R.S."/>
            <person name="Wu M."/>
            <person name="Wu D."/>
            <person name="Thiagarajan M."/>
            <person name="Wortman J.R."/>
            <person name="Badger J.H."/>
            <person name="Ren Q."/>
            <person name="Amedeo P."/>
            <person name="Jones K.M."/>
            <person name="Tallon L.J."/>
            <person name="Delcher A.L."/>
            <person name="Salzberg S.L."/>
            <person name="Silva J.C."/>
            <person name="Haas B.J."/>
            <person name="Majoros W.H."/>
            <person name="Farzad M."/>
            <person name="Carlton J.M."/>
            <person name="Smith R.K. Jr."/>
            <person name="Garg J."/>
            <person name="Pearlman R.E."/>
            <person name="Karrer K.M."/>
            <person name="Sun L."/>
            <person name="Manning G."/>
            <person name="Elde N.C."/>
            <person name="Turkewitz A.P."/>
            <person name="Asai D.J."/>
            <person name="Wilkes D.E."/>
            <person name="Wang Y."/>
            <person name="Cai H."/>
            <person name="Collins K."/>
            <person name="Stewart B.A."/>
            <person name="Lee S.R."/>
            <person name="Wilamowska K."/>
            <person name="Weinberg Z."/>
            <person name="Ruzzo W.L."/>
            <person name="Wloga D."/>
            <person name="Gaertig J."/>
            <person name="Frankel J."/>
            <person name="Tsao C.-C."/>
            <person name="Gorovsky M.A."/>
            <person name="Keeling P.J."/>
            <person name="Waller R.F."/>
            <person name="Patron N.J."/>
            <person name="Cherry J.M."/>
            <person name="Stover N.A."/>
            <person name="Krieger C.J."/>
            <person name="del Toro C."/>
            <person name="Ryder H.F."/>
            <person name="Williamson S.C."/>
            <person name="Barbeau R.A."/>
            <person name="Hamilton E.P."/>
            <person name="Orias E."/>
        </authorList>
    </citation>
    <scope>NUCLEOTIDE SEQUENCE [LARGE SCALE GENOMIC DNA]</scope>
    <source>
        <strain evidence="15">SB210</strain>
    </source>
</reference>
<keyword evidence="3 10" id="KW-0813">Transport</keyword>
<keyword evidence="6 10" id="KW-0653">Protein transport</keyword>
<gene>
    <name evidence="14" type="ORF">TTHERM_00467850</name>
</gene>
<comment type="subunit">
    <text evidence="2 10">Oligomeric complex that consists of at least the alpha, beta, beta', gamma, delta, epsilon and zeta subunits.</text>
</comment>
<feature type="compositionally biased region" description="Basic and acidic residues" evidence="12">
    <location>
        <begin position="152"/>
        <end position="169"/>
    </location>
</feature>
<evidence type="ECO:0000256" key="11">
    <source>
        <dbReference type="RuleBase" id="RU366052"/>
    </source>
</evidence>
<accession>I7MMG9</accession>
<evidence type="ECO:0000256" key="2">
    <source>
        <dbReference type="ARBA" id="ARBA00011775"/>
    </source>
</evidence>
<name>I7MMG9_TETTS</name>
<dbReference type="Gene3D" id="2.60.40.1170">
    <property type="entry name" value="Mu homology domain, subdomain B"/>
    <property type="match status" value="2"/>
</dbReference>
<comment type="similarity">
    <text evidence="1 10">Belongs to the adaptor complexes medium subunit family. Delta-COP subfamily.</text>
</comment>
<dbReference type="Pfam" id="PF00928">
    <property type="entry name" value="Adap_comp_sub"/>
    <property type="match status" value="1"/>
</dbReference>
<evidence type="ECO:0000259" key="13">
    <source>
        <dbReference type="PROSITE" id="PS51072"/>
    </source>
</evidence>
<evidence type="ECO:0000256" key="8">
    <source>
        <dbReference type="ARBA" id="ARBA00023136"/>
    </source>
</evidence>
<evidence type="ECO:0000256" key="10">
    <source>
        <dbReference type="RuleBase" id="RU364018"/>
    </source>
</evidence>
<dbReference type="InterPro" id="IPR036168">
    <property type="entry name" value="AP2_Mu_C_sf"/>
</dbReference>
<evidence type="ECO:0000256" key="1">
    <source>
        <dbReference type="ARBA" id="ARBA00010516"/>
    </source>
</evidence>
<comment type="function">
    <text evidence="10">The coatomer is a cytosolic protein complex that binds to dilysine motifs and reversibly associates with Golgi non-clathrin-coated vesicles, which further mediate biosynthetic protein transport from the ER, via the Golgi up to the trans Golgi network. Coatomer complex is required for budding from Golgi membranes, and is essential for the retrograde Golgi-to-ER transport of dilysine-tagged proteins.</text>
</comment>
<dbReference type="GO" id="GO:0006888">
    <property type="term" value="P:endoplasmic reticulum to Golgi vesicle-mediated transport"/>
    <property type="evidence" value="ECO:0007669"/>
    <property type="project" value="TreeGrafter"/>
</dbReference>
<dbReference type="HOGENOM" id="CLU_019988_3_0_1"/>
<dbReference type="InterPro" id="IPR027059">
    <property type="entry name" value="Coatomer_dsu"/>
</dbReference>
<keyword evidence="9 10" id="KW-0968">Cytoplasmic vesicle</keyword>
<keyword evidence="7 10" id="KW-0333">Golgi apparatus</keyword>
<protein>
    <recommendedName>
        <fullName evidence="10">Coatomer subunit delta</fullName>
    </recommendedName>
</protein>
<evidence type="ECO:0000256" key="5">
    <source>
        <dbReference type="ARBA" id="ARBA00022892"/>
    </source>
</evidence>
<dbReference type="AlphaFoldDB" id="I7MMG9"/>
<dbReference type="GO" id="GO:0015031">
    <property type="term" value="P:protein transport"/>
    <property type="evidence" value="ECO:0007669"/>
    <property type="project" value="UniProtKB-KW"/>
</dbReference>
<dbReference type="eggNOG" id="KOG2635">
    <property type="taxonomic scope" value="Eukaryota"/>
</dbReference>
<keyword evidence="8 10" id="KW-0472">Membrane</keyword>
<dbReference type="GO" id="GO:0006890">
    <property type="term" value="P:retrograde vesicle-mediated transport, Golgi to endoplasmic reticulum"/>
    <property type="evidence" value="ECO:0007669"/>
    <property type="project" value="UniProtKB-UniRule"/>
</dbReference>
<evidence type="ECO:0000313" key="14">
    <source>
        <dbReference type="EMBL" id="EAS04835.1"/>
    </source>
</evidence>
<dbReference type="STRING" id="312017.I7MMG9"/>
<dbReference type="InParanoid" id="I7MMG9"/>
<dbReference type="SUPFAM" id="SSF49447">
    <property type="entry name" value="Second domain of Mu2 adaptin subunit (ap50) of ap2 adaptor"/>
    <property type="match status" value="1"/>
</dbReference>
<feature type="compositionally biased region" description="Polar residues" evidence="12">
    <location>
        <begin position="264"/>
        <end position="279"/>
    </location>
</feature>
<dbReference type="FunCoup" id="I7MMG9">
    <property type="interactions" value="552"/>
</dbReference>
<dbReference type="InterPro" id="IPR028565">
    <property type="entry name" value="MHD"/>
</dbReference>
<keyword evidence="15" id="KW-1185">Reference proteome</keyword>